<sequence length="148" mass="16360">MAENGAPAGAAQIAGVFGGEENLNNMHADAKRMLADAKAGRWAVDEETGTHLRRAVEQMEDRMNTLSQRIYRLQIAPKFGNDDYAKRAAAHFLAAMDSDEQSLVRVFQAAKEMLGDLRQAIEIAISKYDASDETARQALNTFKDQDSR</sequence>
<comment type="caution">
    <text evidence="1">The sequence shown here is derived from an EMBL/GenBank/DDBJ whole genome shotgun (WGS) entry which is preliminary data.</text>
</comment>
<organism evidence="1 2">
    <name type="scientific">Amycolatopsis deserti</name>
    <dbReference type="NCBI Taxonomy" id="185696"/>
    <lineage>
        <taxon>Bacteria</taxon>
        <taxon>Bacillati</taxon>
        <taxon>Actinomycetota</taxon>
        <taxon>Actinomycetes</taxon>
        <taxon>Pseudonocardiales</taxon>
        <taxon>Pseudonocardiaceae</taxon>
        <taxon>Amycolatopsis</taxon>
    </lineage>
</organism>
<evidence type="ECO:0000313" key="1">
    <source>
        <dbReference type="EMBL" id="GHE93521.1"/>
    </source>
</evidence>
<dbReference type="EMBL" id="BNAU01000002">
    <property type="protein sequence ID" value="GHE93521.1"/>
    <property type="molecule type" value="Genomic_DNA"/>
</dbReference>
<proteinExistence type="predicted"/>
<name>A0ABQ3IUW7_9PSEU</name>
<evidence type="ECO:0000313" key="2">
    <source>
        <dbReference type="Proteomes" id="UP000605897"/>
    </source>
</evidence>
<dbReference type="Proteomes" id="UP000605897">
    <property type="component" value="Unassembled WGS sequence"/>
</dbReference>
<evidence type="ECO:0008006" key="3">
    <source>
        <dbReference type="Google" id="ProtNLM"/>
    </source>
</evidence>
<keyword evidence="2" id="KW-1185">Reference proteome</keyword>
<protein>
    <recommendedName>
        <fullName evidence="3">PE domain-containing protein</fullName>
    </recommendedName>
</protein>
<reference evidence="2" key="1">
    <citation type="journal article" date="2019" name="Int. J. Syst. Evol. Microbiol.">
        <title>The Global Catalogue of Microorganisms (GCM) 10K type strain sequencing project: providing services to taxonomists for standard genome sequencing and annotation.</title>
        <authorList>
            <consortium name="The Broad Institute Genomics Platform"/>
            <consortium name="The Broad Institute Genome Sequencing Center for Infectious Disease"/>
            <person name="Wu L."/>
            <person name="Ma J."/>
        </authorList>
    </citation>
    <scope>NUCLEOTIDE SEQUENCE [LARGE SCALE GENOMIC DNA]</scope>
    <source>
        <strain evidence="2">CGMCC 4.7677</strain>
    </source>
</reference>
<dbReference type="RefSeq" id="WP_191244907.1">
    <property type="nucleotide sequence ID" value="NZ_BNAU01000002.1"/>
</dbReference>
<accession>A0ABQ3IUW7</accession>
<gene>
    <name evidence="1" type="ORF">GCM10017786_27860</name>
</gene>